<comment type="caution">
    <text evidence="7">The sequence shown here is derived from an EMBL/GenBank/DDBJ whole genome shotgun (WGS) entry which is preliminary data.</text>
</comment>
<feature type="transmembrane region" description="Helical" evidence="6">
    <location>
        <begin position="63"/>
        <end position="84"/>
    </location>
</feature>
<evidence type="ECO:0000256" key="2">
    <source>
        <dbReference type="ARBA" id="ARBA00022475"/>
    </source>
</evidence>
<feature type="transmembrane region" description="Helical" evidence="6">
    <location>
        <begin position="171"/>
        <end position="191"/>
    </location>
</feature>
<evidence type="ECO:0000313" key="8">
    <source>
        <dbReference type="Proteomes" id="UP001501624"/>
    </source>
</evidence>
<organism evidence="7 8">
    <name type="scientific">Amycolatopsis tucumanensis</name>
    <dbReference type="NCBI Taxonomy" id="401106"/>
    <lineage>
        <taxon>Bacteria</taxon>
        <taxon>Bacillati</taxon>
        <taxon>Actinomycetota</taxon>
        <taxon>Actinomycetes</taxon>
        <taxon>Pseudonocardiales</taxon>
        <taxon>Pseudonocardiaceae</taxon>
        <taxon>Amycolatopsis</taxon>
    </lineage>
</organism>
<keyword evidence="4 6" id="KW-1133">Transmembrane helix</keyword>
<evidence type="ECO:0000313" key="7">
    <source>
        <dbReference type="EMBL" id="GAA3856515.1"/>
    </source>
</evidence>
<feature type="transmembrane region" description="Helical" evidence="6">
    <location>
        <begin position="96"/>
        <end position="118"/>
    </location>
</feature>
<dbReference type="EMBL" id="BAABCM010000026">
    <property type="protein sequence ID" value="GAA3856515.1"/>
    <property type="molecule type" value="Genomic_DNA"/>
</dbReference>
<dbReference type="Pfam" id="PF09678">
    <property type="entry name" value="Caa3_CtaG"/>
    <property type="match status" value="1"/>
</dbReference>
<dbReference type="Proteomes" id="UP001501624">
    <property type="component" value="Unassembled WGS sequence"/>
</dbReference>
<evidence type="ECO:0000256" key="3">
    <source>
        <dbReference type="ARBA" id="ARBA00022692"/>
    </source>
</evidence>
<evidence type="ECO:0000256" key="4">
    <source>
        <dbReference type="ARBA" id="ARBA00022989"/>
    </source>
</evidence>
<gene>
    <name evidence="7" type="ORF">GCM10022380_87540</name>
</gene>
<proteinExistence type="predicted"/>
<keyword evidence="5 6" id="KW-0472">Membrane</keyword>
<accession>A0ABP7JXZ0</accession>
<evidence type="ECO:0000256" key="5">
    <source>
        <dbReference type="ARBA" id="ARBA00023136"/>
    </source>
</evidence>
<keyword evidence="2" id="KW-1003">Cell membrane</keyword>
<protein>
    <recommendedName>
        <fullName evidence="9">Cytochrome c oxidase assembly protein</fullName>
    </recommendedName>
</protein>
<evidence type="ECO:0000256" key="1">
    <source>
        <dbReference type="ARBA" id="ARBA00004651"/>
    </source>
</evidence>
<evidence type="ECO:0000256" key="6">
    <source>
        <dbReference type="SAM" id="Phobius"/>
    </source>
</evidence>
<feature type="transmembrane region" description="Helical" evidence="6">
    <location>
        <begin position="139"/>
        <end position="159"/>
    </location>
</feature>
<feature type="transmembrane region" description="Helical" evidence="6">
    <location>
        <begin position="203"/>
        <end position="226"/>
    </location>
</feature>
<feature type="transmembrane region" description="Helical" evidence="6">
    <location>
        <begin position="31"/>
        <end position="51"/>
    </location>
</feature>
<feature type="transmembrane region" description="Helical" evidence="6">
    <location>
        <begin position="256"/>
        <end position="278"/>
    </location>
</feature>
<dbReference type="InterPro" id="IPR019108">
    <property type="entry name" value="Caa3_assmbl_CtaG-rel"/>
</dbReference>
<comment type="subcellular location">
    <subcellularLocation>
        <location evidence="1">Cell membrane</location>
        <topology evidence="1">Multi-pass membrane protein</topology>
    </subcellularLocation>
</comment>
<keyword evidence="8" id="KW-1185">Reference proteome</keyword>
<sequence>MVTASVLASMPPADPLPLTPVRMLTSWTLDPVMLVPPAVAAALYVHGVRALRRRGDGWERHRTVYWFVGLAIVFLGTSSSLGVYDRVLFSVPAIQHMLLQMIAPVPLVLGAPMQLALRTLPKRWRNVLLVVIHSGPARFVAHPAVTFTLFAATQFVFYYTGLYESALRNTWTHDFTHVHFVLTGFLFYWSLLGVDPVPHRPPFVFRFLLVVGLAPIHILLGIPIMMMDTLLAGDFYLTLARDWGPAPLTDQHIGGAILWAFGDVSAAVLVGAFIRQWYRSDEREARRMDRQLDRVQGQSQTVTPWWLLDADDSRAEVLGPQRDSERTASRRHRR</sequence>
<evidence type="ECO:0008006" key="9">
    <source>
        <dbReference type="Google" id="ProtNLM"/>
    </source>
</evidence>
<keyword evidence="3 6" id="KW-0812">Transmembrane</keyword>
<name>A0ABP7JXZ0_9PSEU</name>
<reference evidence="8" key="1">
    <citation type="journal article" date="2019" name="Int. J. Syst. Evol. Microbiol.">
        <title>The Global Catalogue of Microorganisms (GCM) 10K type strain sequencing project: providing services to taxonomists for standard genome sequencing and annotation.</title>
        <authorList>
            <consortium name="The Broad Institute Genomics Platform"/>
            <consortium name="The Broad Institute Genome Sequencing Center for Infectious Disease"/>
            <person name="Wu L."/>
            <person name="Ma J."/>
        </authorList>
    </citation>
    <scope>NUCLEOTIDE SEQUENCE [LARGE SCALE GENOMIC DNA]</scope>
    <source>
        <strain evidence="8">JCM 17017</strain>
    </source>
</reference>
<dbReference type="RefSeq" id="WP_237339352.1">
    <property type="nucleotide sequence ID" value="NZ_BAABCM010000026.1"/>
</dbReference>